<gene>
    <name evidence="2" type="ORF">CHR53_07765</name>
</gene>
<dbReference type="STRING" id="1193713.GCA_001636315_03994"/>
<reference evidence="2 3" key="1">
    <citation type="submission" date="2017-07" db="EMBL/GenBank/DDBJ databases">
        <title>The complete genome sequence of Bacillus mesonae strain H20-5, an efficient strain improving plant abiotic stress resistance.</title>
        <authorList>
            <person name="Kim S.Y."/>
            <person name="Song H."/>
            <person name="Sang M.K."/>
            <person name="Weon H.-Y."/>
            <person name="Song J."/>
        </authorList>
    </citation>
    <scope>NUCLEOTIDE SEQUENCE [LARGE SCALE GENOMIC DNA]</scope>
    <source>
        <strain evidence="2 3">H20-5</strain>
    </source>
</reference>
<keyword evidence="3" id="KW-1185">Reference proteome</keyword>
<dbReference type="PANTHER" id="PTHR33744">
    <property type="entry name" value="CARBOHYDRATE DIACID REGULATOR"/>
    <property type="match status" value="1"/>
</dbReference>
<dbReference type="RefSeq" id="WP_066394575.1">
    <property type="nucleotide sequence ID" value="NZ_CP022572.1"/>
</dbReference>
<dbReference type="KEGG" id="nmk:CHR53_07765"/>
<dbReference type="InterPro" id="IPR042070">
    <property type="entry name" value="PucR_C-HTH_sf"/>
</dbReference>
<protein>
    <recommendedName>
        <fullName evidence="1">PucR C-terminal helix-turn-helix domain-containing protein</fullName>
    </recommendedName>
</protein>
<name>A0A3Q9QTG4_9BACI</name>
<feature type="domain" description="PucR C-terminal helix-turn-helix" evidence="1">
    <location>
        <begin position="237"/>
        <end position="295"/>
    </location>
</feature>
<dbReference type="EMBL" id="CP022572">
    <property type="protein sequence ID" value="AZU61160.1"/>
    <property type="molecule type" value="Genomic_DNA"/>
</dbReference>
<organism evidence="2 3">
    <name type="scientific">Neobacillus mesonae</name>
    <dbReference type="NCBI Taxonomy" id="1193713"/>
    <lineage>
        <taxon>Bacteria</taxon>
        <taxon>Bacillati</taxon>
        <taxon>Bacillota</taxon>
        <taxon>Bacilli</taxon>
        <taxon>Bacillales</taxon>
        <taxon>Bacillaceae</taxon>
        <taxon>Neobacillus</taxon>
    </lineage>
</organism>
<dbReference type="PANTHER" id="PTHR33744:SF15">
    <property type="entry name" value="CARBOHYDRATE DIACID REGULATOR"/>
    <property type="match status" value="1"/>
</dbReference>
<dbReference type="AlphaFoldDB" id="A0A3Q9QTG4"/>
<dbReference type="OrthoDB" id="9792148at2"/>
<evidence type="ECO:0000313" key="2">
    <source>
        <dbReference type="EMBL" id="AZU61160.1"/>
    </source>
</evidence>
<dbReference type="Proteomes" id="UP000282892">
    <property type="component" value="Chromosome"/>
</dbReference>
<dbReference type="Pfam" id="PF13556">
    <property type="entry name" value="HTH_30"/>
    <property type="match status" value="1"/>
</dbReference>
<dbReference type="Gene3D" id="1.10.10.2840">
    <property type="entry name" value="PucR C-terminal helix-turn-helix domain"/>
    <property type="match status" value="1"/>
</dbReference>
<evidence type="ECO:0000313" key="3">
    <source>
        <dbReference type="Proteomes" id="UP000282892"/>
    </source>
</evidence>
<evidence type="ECO:0000259" key="1">
    <source>
        <dbReference type="Pfam" id="PF13556"/>
    </source>
</evidence>
<dbReference type="InterPro" id="IPR025736">
    <property type="entry name" value="PucR_C-HTH_dom"/>
</dbReference>
<sequence length="301" mass="35375">MLKKLLNYYPNSITFSNLPENPSDQYYIFYHEAENEWIGILKSTINDQEIKLLKSLFTFIDTENVNNSTLAQKWYDFLLMDGPKPSEKIQSELRFIQFYIHTDELSQVEIEAALTGFFSEEVNIIWENRNKGIVIEDTKHISLSEDELLSMSETLETDLYAKISFYIGKPYTLSGRLPSLFRKESEFFAFGMAQLTETTIFTYERIFPAYIAYHLPEELIQKINTEILELFQSDTELFSTIKIFLENNLNASLTSKKLYIHRNTLQYRIDKFTEKTGINLKDFYGAFTVFLACLIFEYQTK</sequence>
<proteinExistence type="predicted"/>
<dbReference type="InterPro" id="IPR051448">
    <property type="entry name" value="CdaR-like_regulators"/>
</dbReference>
<accession>A0A3Q9QTG4</accession>